<dbReference type="SUPFAM" id="SSF46689">
    <property type="entry name" value="Homeodomain-like"/>
    <property type="match status" value="1"/>
</dbReference>
<keyword evidence="3" id="KW-0804">Transcription</keyword>
<gene>
    <name evidence="6" type="ORF">IPU22_11515</name>
</gene>
<dbReference type="GO" id="GO:0003677">
    <property type="term" value="F:DNA binding"/>
    <property type="evidence" value="ECO:0007669"/>
    <property type="project" value="UniProtKB-KW"/>
</dbReference>
<dbReference type="InterPro" id="IPR009057">
    <property type="entry name" value="Homeodomain-like_sf"/>
</dbReference>
<accession>A0AAQ0D6T2</accession>
<reference evidence="6" key="1">
    <citation type="journal article" date="2021" name="Front. Microbiol.">
        <title>Presence and Characterization of a Novel cfr-Carrying Tn558 Transposon Derivative in Staphylococcus delphini Isolated From Retail Food.</title>
        <authorList>
            <person name="Zhang F."/>
            <person name="Wu S."/>
            <person name="Huang J."/>
            <person name="Yang R."/>
            <person name="Zhang J."/>
            <person name="Lei T."/>
            <person name="Dai J."/>
            <person name="Ding Y."/>
            <person name="Xue L."/>
            <person name="Wang J."/>
            <person name="Chen M."/>
            <person name="Wu Q."/>
        </authorList>
    </citation>
    <scope>NUCLEOTIDE SEQUENCE</scope>
    <source>
        <strain evidence="6">2794-1</strain>
    </source>
</reference>
<dbReference type="RefSeq" id="WP_212574805.1">
    <property type="nucleotide sequence ID" value="NZ_CP063367.1"/>
</dbReference>
<proteinExistence type="predicted"/>
<dbReference type="CDD" id="cd05013">
    <property type="entry name" value="SIS_RpiR"/>
    <property type="match status" value="1"/>
</dbReference>
<dbReference type="InterPro" id="IPR001347">
    <property type="entry name" value="SIS_dom"/>
</dbReference>
<evidence type="ECO:0000313" key="7">
    <source>
        <dbReference type="Proteomes" id="UP000675994"/>
    </source>
</evidence>
<dbReference type="InterPro" id="IPR035472">
    <property type="entry name" value="RpiR-like_SIS"/>
</dbReference>
<dbReference type="PANTHER" id="PTHR30514:SF21">
    <property type="entry name" value="RPIR-FAMILY TRANSCRIPTIONAL REGULATOR"/>
    <property type="match status" value="1"/>
</dbReference>
<dbReference type="Pfam" id="PF01418">
    <property type="entry name" value="HTH_6"/>
    <property type="match status" value="1"/>
</dbReference>
<dbReference type="PROSITE" id="PS51071">
    <property type="entry name" value="HTH_RPIR"/>
    <property type="match status" value="1"/>
</dbReference>
<dbReference type="PROSITE" id="PS51464">
    <property type="entry name" value="SIS"/>
    <property type="match status" value="1"/>
</dbReference>
<keyword evidence="1" id="KW-0805">Transcription regulation</keyword>
<dbReference type="PANTHER" id="PTHR30514">
    <property type="entry name" value="GLUCOKINASE"/>
    <property type="match status" value="1"/>
</dbReference>
<evidence type="ECO:0000256" key="2">
    <source>
        <dbReference type="ARBA" id="ARBA00023125"/>
    </source>
</evidence>
<dbReference type="Gene3D" id="3.40.50.10490">
    <property type="entry name" value="Glucose-6-phosphate isomerase like protein, domain 1"/>
    <property type="match status" value="1"/>
</dbReference>
<name>A0AAQ0D6T2_9STAP</name>
<evidence type="ECO:0000313" key="6">
    <source>
        <dbReference type="EMBL" id="QUM69180.1"/>
    </source>
</evidence>
<feature type="domain" description="HTH rpiR-type" evidence="4">
    <location>
        <begin position="1"/>
        <end position="77"/>
    </location>
</feature>
<protein>
    <submittedName>
        <fullName evidence="6">MurR/RpiR family transcriptional regulator</fullName>
    </submittedName>
</protein>
<evidence type="ECO:0000259" key="4">
    <source>
        <dbReference type="PROSITE" id="PS51071"/>
    </source>
</evidence>
<dbReference type="SUPFAM" id="SSF53697">
    <property type="entry name" value="SIS domain"/>
    <property type="match status" value="1"/>
</dbReference>
<dbReference type="Proteomes" id="UP000675994">
    <property type="component" value="Chromosome"/>
</dbReference>
<sequence length="281" mass="32223">MKIENRIQQNQHLFTKVDQQIAQYILSIEDGVQLGAINQLAEAIGVSSSSLTRFAHKLNYEHFQSFRFAIQHELQTAPIHNSPSIQILHEHYRSIMDHTGEFLVEDDLMYLVNAIQQSDKIIFIGIGSSGLSAQELYFRTSRMGFNTVAITDAHLMTVIGHMCQGRTTIVAFTNSGATKEVMDSLSHGREHGATMIAISHFRTPMLERYCHRIIMTADRNQTHDAYFINSQLANHFIIDLLSYHLLQDPKRFEHFTSSYEQLLSKRATTTYSPHDFHRLQD</sequence>
<dbReference type="InterPro" id="IPR036388">
    <property type="entry name" value="WH-like_DNA-bd_sf"/>
</dbReference>
<dbReference type="Gene3D" id="1.10.10.10">
    <property type="entry name" value="Winged helix-like DNA-binding domain superfamily/Winged helix DNA-binding domain"/>
    <property type="match status" value="1"/>
</dbReference>
<evidence type="ECO:0000259" key="5">
    <source>
        <dbReference type="PROSITE" id="PS51464"/>
    </source>
</evidence>
<dbReference type="InterPro" id="IPR046348">
    <property type="entry name" value="SIS_dom_sf"/>
</dbReference>
<evidence type="ECO:0000256" key="1">
    <source>
        <dbReference type="ARBA" id="ARBA00023015"/>
    </source>
</evidence>
<organism evidence="6 7">
    <name type="scientific">Staphylococcus delphini</name>
    <dbReference type="NCBI Taxonomy" id="53344"/>
    <lineage>
        <taxon>Bacteria</taxon>
        <taxon>Bacillati</taxon>
        <taxon>Bacillota</taxon>
        <taxon>Bacilli</taxon>
        <taxon>Bacillales</taxon>
        <taxon>Staphylococcaceae</taxon>
        <taxon>Staphylococcus</taxon>
        <taxon>Staphylococcus intermedius group</taxon>
    </lineage>
</organism>
<feature type="domain" description="SIS" evidence="5">
    <location>
        <begin position="111"/>
        <end position="251"/>
    </location>
</feature>
<dbReference type="AlphaFoldDB" id="A0AAQ0D6T2"/>
<dbReference type="EMBL" id="CP063367">
    <property type="protein sequence ID" value="QUM69180.1"/>
    <property type="molecule type" value="Genomic_DNA"/>
</dbReference>
<dbReference type="GO" id="GO:0097367">
    <property type="term" value="F:carbohydrate derivative binding"/>
    <property type="evidence" value="ECO:0007669"/>
    <property type="project" value="InterPro"/>
</dbReference>
<keyword evidence="2" id="KW-0238">DNA-binding</keyword>
<dbReference type="InterPro" id="IPR047640">
    <property type="entry name" value="RpiR-like"/>
</dbReference>
<evidence type="ECO:0000256" key="3">
    <source>
        <dbReference type="ARBA" id="ARBA00023163"/>
    </source>
</evidence>
<dbReference type="GO" id="GO:0003700">
    <property type="term" value="F:DNA-binding transcription factor activity"/>
    <property type="evidence" value="ECO:0007669"/>
    <property type="project" value="InterPro"/>
</dbReference>
<dbReference type="InterPro" id="IPR000281">
    <property type="entry name" value="HTH_RpiR"/>
</dbReference>
<dbReference type="GO" id="GO:1901135">
    <property type="term" value="P:carbohydrate derivative metabolic process"/>
    <property type="evidence" value="ECO:0007669"/>
    <property type="project" value="InterPro"/>
</dbReference>
<dbReference type="Pfam" id="PF01380">
    <property type="entry name" value="SIS"/>
    <property type="match status" value="1"/>
</dbReference>